<accession>A0A0E3SH82</accession>
<dbReference type="OrthoDB" id="137788at2157"/>
<dbReference type="KEGG" id="mhor:MSHOH_2570"/>
<protein>
    <submittedName>
        <fullName evidence="2">Chromosome segregation ATPase</fullName>
    </submittedName>
</protein>
<organism evidence="2 3">
    <name type="scientific">Methanosarcina horonobensis HB-1 = JCM 15518</name>
    <dbReference type="NCBI Taxonomy" id="1434110"/>
    <lineage>
        <taxon>Archaea</taxon>
        <taxon>Methanobacteriati</taxon>
        <taxon>Methanobacteriota</taxon>
        <taxon>Stenosarchaea group</taxon>
        <taxon>Methanomicrobia</taxon>
        <taxon>Methanosarcinales</taxon>
        <taxon>Methanosarcinaceae</taxon>
        <taxon>Methanosarcina</taxon>
    </lineage>
</organism>
<feature type="region of interest" description="Disordered" evidence="1">
    <location>
        <begin position="34"/>
        <end position="64"/>
    </location>
</feature>
<dbReference type="PATRIC" id="fig|1434110.4.peg.3302"/>
<name>A0A0E3SH82_9EURY</name>
<evidence type="ECO:0000313" key="2">
    <source>
        <dbReference type="EMBL" id="AKB79053.1"/>
    </source>
</evidence>
<dbReference type="GeneID" id="24831861"/>
<dbReference type="AlphaFoldDB" id="A0A0E3SH82"/>
<dbReference type="HOGENOM" id="CLU_071767_0_0_2"/>
<keyword evidence="3" id="KW-1185">Reference proteome</keyword>
<dbReference type="RefSeq" id="WP_052730872.1">
    <property type="nucleotide sequence ID" value="NZ_CP009516.1"/>
</dbReference>
<sequence length="357" mass="40108">MKKLGAVQYLAYVTFILIIFSILSGEAFATSSLSKNENGNQYADESIVDTENYEKDSSEDTNNVTENYSYKNLQGEDRTRIQDKDKFSAYKSEKKQIQEALQLQKSKYREIKEDFLKIRNQIQAGKLNPNSEKAVDATRTYLNSSISYMIAHLKNVKANMQYSNGNGTEERIVAMDENIKLLEAEQAAIANASSQQELITAIRSVREVWTNAQKTSLTGAGQIVSQKIGEFLDKSENLSGKLDTEIQSLNMTGVDTSDLQTRLASYNLYIKAAQEKKAAADSIYEDENATREDLEVANNYLRESLNNVNKANKILKVIFGDLKEYNLEEVNKIGVENSTETELNNITSNNTNNNLSV</sequence>
<feature type="compositionally biased region" description="Polar residues" evidence="1">
    <location>
        <begin position="34"/>
        <end position="43"/>
    </location>
</feature>
<reference evidence="2 3" key="1">
    <citation type="submission" date="2014-07" db="EMBL/GenBank/DDBJ databases">
        <title>Methanogenic archaea and the global carbon cycle.</title>
        <authorList>
            <person name="Henriksen J.R."/>
            <person name="Luke J."/>
            <person name="Reinhart S."/>
            <person name="Benedict M.N."/>
            <person name="Youngblut N.D."/>
            <person name="Metcalf M.E."/>
            <person name="Whitaker R.J."/>
            <person name="Metcalf W.W."/>
        </authorList>
    </citation>
    <scope>NUCLEOTIDE SEQUENCE [LARGE SCALE GENOMIC DNA]</scope>
    <source>
        <strain evidence="2 3">HB-1</strain>
    </source>
</reference>
<dbReference type="Proteomes" id="UP000033101">
    <property type="component" value="Chromosome"/>
</dbReference>
<gene>
    <name evidence="2" type="ORF">MSHOH_2570</name>
</gene>
<evidence type="ECO:0000313" key="3">
    <source>
        <dbReference type="Proteomes" id="UP000033101"/>
    </source>
</evidence>
<dbReference type="EMBL" id="CP009516">
    <property type="protein sequence ID" value="AKB79053.1"/>
    <property type="molecule type" value="Genomic_DNA"/>
</dbReference>
<evidence type="ECO:0000256" key="1">
    <source>
        <dbReference type="SAM" id="MobiDB-lite"/>
    </source>
</evidence>
<proteinExistence type="predicted"/>
<dbReference type="STRING" id="1434110.MSHOH_2570"/>